<proteinExistence type="predicted"/>
<evidence type="ECO:0008006" key="4">
    <source>
        <dbReference type="Google" id="ProtNLM"/>
    </source>
</evidence>
<dbReference type="RefSeq" id="WP_167012189.1">
    <property type="nucleotide sequence ID" value="NZ_VWXF01000001.1"/>
</dbReference>
<gene>
    <name evidence="2" type="ORF">F3J40_01365</name>
</gene>
<keyword evidence="1" id="KW-0175">Coiled coil</keyword>
<sequence>MAKKSQVEILVHTPFTFNAPGGEVTEFGTGRIAVDKDVAEHWFVKAHSDQTGTVTASGSDEELLAQIQTLNTQLEQQAKLITEQAEQIEAKDKALAVLTAENEALKAGGDGKK</sequence>
<dbReference type="Proteomes" id="UP001515683">
    <property type="component" value="Unassembled WGS sequence"/>
</dbReference>
<dbReference type="EMBL" id="VWXF01000001">
    <property type="protein sequence ID" value="NIF20267.1"/>
    <property type="molecule type" value="Genomic_DNA"/>
</dbReference>
<reference evidence="2 3" key="1">
    <citation type="journal article" date="2019" name="bioRxiv">
        <title>Bacteria contribute to plant secondary compound degradation in a generalist herbivore system.</title>
        <authorList>
            <person name="Francoeur C.B."/>
            <person name="Khadempour L."/>
            <person name="Moreira-Soto R.D."/>
            <person name="Gotting K."/>
            <person name="Book A.J."/>
            <person name="Pinto-Tomas A.A."/>
            <person name="Keefover-Ring K."/>
            <person name="Currie C.R."/>
        </authorList>
    </citation>
    <scope>NUCLEOTIDE SEQUENCE [LARGE SCALE GENOMIC DNA]</scope>
    <source>
        <strain evidence="2">Acro-835</strain>
    </source>
</reference>
<evidence type="ECO:0000256" key="1">
    <source>
        <dbReference type="SAM" id="Coils"/>
    </source>
</evidence>
<evidence type="ECO:0000313" key="3">
    <source>
        <dbReference type="Proteomes" id="UP001515683"/>
    </source>
</evidence>
<name>A0ABX0R7E5_9GAMM</name>
<keyword evidence="3" id="KW-1185">Reference proteome</keyword>
<organism evidence="2 3">
    <name type="scientific">Candidatus Pantoea multigeneris</name>
    <dbReference type="NCBI Taxonomy" id="2608357"/>
    <lineage>
        <taxon>Bacteria</taxon>
        <taxon>Pseudomonadati</taxon>
        <taxon>Pseudomonadota</taxon>
        <taxon>Gammaproteobacteria</taxon>
        <taxon>Enterobacterales</taxon>
        <taxon>Erwiniaceae</taxon>
        <taxon>Pantoea</taxon>
    </lineage>
</organism>
<accession>A0ABX0R7E5</accession>
<comment type="caution">
    <text evidence="2">The sequence shown here is derived from an EMBL/GenBank/DDBJ whole genome shotgun (WGS) entry which is preliminary data.</text>
</comment>
<evidence type="ECO:0000313" key="2">
    <source>
        <dbReference type="EMBL" id="NIF20267.1"/>
    </source>
</evidence>
<feature type="coiled-coil region" evidence="1">
    <location>
        <begin position="64"/>
        <end position="91"/>
    </location>
</feature>
<protein>
    <recommendedName>
        <fullName evidence="4">Bacteriophage protein</fullName>
    </recommendedName>
</protein>